<dbReference type="AlphaFoldDB" id="A0A183DFP2"/>
<reference evidence="1" key="1">
    <citation type="submission" date="2016-06" db="UniProtKB">
        <authorList>
            <consortium name="WormBaseParasite"/>
        </authorList>
    </citation>
    <scope>IDENTIFICATION</scope>
</reference>
<evidence type="ECO:0000313" key="1">
    <source>
        <dbReference type="WBParaSite" id="GPUH_0000754201-mRNA-1"/>
    </source>
</evidence>
<dbReference type="WBParaSite" id="GPUH_0000754201-mRNA-1">
    <property type="protein sequence ID" value="GPUH_0000754201-mRNA-1"/>
    <property type="gene ID" value="GPUH_0000754201"/>
</dbReference>
<organism evidence="1">
    <name type="scientific">Gongylonema pulchrum</name>
    <dbReference type="NCBI Taxonomy" id="637853"/>
    <lineage>
        <taxon>Eukaryota</taxon>
        <taxon>Metazoa</taxon>
        <taxon>Ecdysozoa</taxon>
        <taxon>Nematoda</taxon>
        <taxon>Chromadorea</taxon>
        <taxon>Rhabditida</taxon>
        <taxon>Spirurina</taxon>
        <taxon>Spiruromorpha</taxon>
        <taxon>Spiruroidea</taxon>
        <taxon>Gongylonematidae</taxon>
        <taxon>Gongylonema</taxon>
    </lineage>
</organism>
<sequence>LKISVVESFVEEQQVQNNGRFRLSSGRAALQKPILVISHQCGAAAHELQAGIYRQFAVYLPYSYYNPGRIGLKVFDIGRLSLDLVYPNEQNAELVDISS</sequence>
<protein>
    <submittedName>
        <fullName evidence="1">N-acetylmuramoyl-L-alanine amidase</fullName>
    </submittedName>
</protein>
<proteinExistence type="predicted"/>
<name>A0A183DFP2_9BILA</name>
<accession>A0A183DFP2</accession>